<dbReference type="Gene3D" id="3.40.430.10">
    <property type="entry name" value="Dihydrofolate Reductase, subunit A"/>
    <property type="match status" value="1"/>
</dbReference>
<dbReference type="AlphaFoldDB" id="A0A1L5NP45"/>
<name>A0A1L5NP45_9HYPH</name>
<dbReference type="InterPro" id="IPR024072">
    <property type="entry name" value="DHFR-like_dom_sf"/>
</dbReference>
<protein>
    <submittedName>
        <fullName evidence="1">Uncharacterized protein</fullName>
    </submittedName>
</protein>
<dbReference type="EMBL" id="CP017101">
    <property type="protein sequence ID" value="APO69680.1"/>
    <property type="molecule type" value="Genomic_DNA"/>
</dbReference>
<dbReference type="STRING" id="56730.IE4872_CH04099"/>
<sequence length="158" mass="17612">MYEVMHYWDDDHPEWDAEQHAFAAAWRSQPKWVVSRSLKSVGSNATLVEDDLEGAIRELKAEKSVRKLPVPELSGSKRSGSFAPTSGPCWGCREGHLSTRRVRLSHGHPRDAMTLSRPPSIPLIAIGDVRGTDANWERFLASTSNSCLRSAVEWDATV</sequence>
<evidence type="ECO:0000313" key="2">
    <source>
        <dbReference type="Proteomes" id="UP000184749"/>
    </source>
</evidence>
<proteinExistence type="predicted"/>
<dbReference type="Proteomes" id="UP000184749">
    <property type="component" value="Chromosome"/>
</dbReference>
<organism evidence="1 2">
    <name type="scientific">Rhizobium gallicum</name>
    <dbReference type="NCBI Taxonomy" id="56730"/>
    <lineage>
        <taxon>Bacteria</taxon>
        <taxon>Pseudomonadati</taxon>
        <taxon>Pseudomonadota</taxon>
        <taxon>Alphaproteobacteria</taxon>
        <taxon>Hyphomicrobiales</taxon>
        <taxon>Rhizobiaceae</taxon>
        <taxon>Rhizobium/Agrobacterium group</taxon>
        <taxon>Rhizobium</taxon>
    </lineage>
</organism>
<reference evidence="1 2" key="1">
    <citation type="submission" date="2016-09" db="EMBL/GenBank/DDBJ databases">
        <title>The complete genome sequences of Rhizobium gallicum, symbiovars gallicum and phaseoli, symbionts associated to common bean (Phaseolus vulgaris).</title>
        <authorList>
            <person name="Bustos P."/>
            <person name="Santamaria R.I."/>
            <person name="Perez-Carrascal O.M."/>
            <person name="Juarez S."/>
            <person name="Lozano L."/>
            <person name="Martinez-Flores I."/>
            <person name="Martinez-Romero E."/>
            <person name="Cevallos M."/>
            <person name="Romero D."/>
            <person name="Davila G."/>
            <person name="Gonzalez V."/>
        </authorList>
    </citation>
    <scope>NUCLEOTIDE SEQUENCE [LARGE SCALE GENOMIC DNA]</scope>
    <source>
        <strain evidence="1 2">IE4872</strain>
    </source>
</reference>
<gene>
    <name evidence="1" type="ORF">IE4872_CH04099</name>
</gene>
<evidence type="ECO:0000313" key="1">
    <source>
        <dbReference type="EMBL" id="APO69680.1"/>
    </source>
</evidence>
<accession>A0A1L5NP45</accession>